<evidence type="ECO:0000313" key="2">
    <source>
        <dbReference type="EMBL" id="OYR57328.1"/>
    </source>
</evidence>
<reference evidence="2 3" key="1">
    <citation type="journal article" date="2014" name="Front. Microbiol.">
        <title>Population and genomic analysis of the genus Halorubrum.</title>
        <authorList>
            <person name="Fullmer M.S."/>
            <person name="Soucy S.M."/>
            <person name="Swithers K.S."/>
            <person name="Makkay A.M."/>
            <person name="Wheeler R."/>
            <person name="Ventosa A."/>
            <person name="Gogarten J.P."/>
            <person name="Papke R.T."/>
        </authorList>
    </citation>
    <scope>NUCLEOTIDE SEQUENCE [LARGE SCALE GENOMIC DNA]</scope>
    <source>
        <strain evidence="2 3">Cb34</strain>
    </source>
</reference>
<evidence type="ECO:0000256" key="1">
    <source>
        <dbReference type="SAM" id="Phobius"/>
    </source>
</evidence>
<organism evidence="2 3">
    <name type="scientific">Halorubrum halodurans</name>
    <dbReference type="NCBI Taxonomy" id="1383851"/>
    <lineage>
        <taxon>Archaea</taxon>
        <taxon>Methanobacteriati</taxon>
        <taxon>Methanobacteriota</taxon>
        <taxon>Stenosarchaea group</taxon>
        <taxon>Halobacteria</taxon>
        <taxon>Halobacteriales</taxon>
        <taxon>Haloferacaceae</taxon>
        <taxon>Halorubrum</taxon>
    </lineage>
</organism>
<proteinExistence type="predicted"/>
<evidence type="ECO:0000313" key="3">
    <source>
        <dbReference type="Proteomes" id="UP000216308"/>
    </source>
</evidence>
<keyword evidence="1" id="KW-1133">Transmembrane helix</keyword>
<accession>A0A256IL94</accession>
<dbReference type="EMBL" id="NHPJ01000064">
    <property type="protein sequence ID" value="OYR57328.1"/>
    <property type="molecule type" value="Genomic_DNA"/>
</dbReference>
<dbReference type="AlphaFoldDB" id="A0A256IL94"/>
<comment type="caution">
    <text evidence="2">The sequence shown here is derived from an EMBL/GenBank/DDBJ whole genome shotgun (WGS) entry which is preliminary data.</text>
</comment>
<protein>
    <submittedName>
        <fullName evidence="2">Uncharacterized protein</fullName>
    </submittedName>
</protein>
<keyword evidence="1" id="KW-0472">Membrane</keyword>
<name>A0A256IL94_9EURY</name>
<sequence>MNRALLPPAVAAVVAAAIGVTRRLPPILIELSLEIPSPSALSVYIAGSRFVSFVLVYGLLLGVAYRVGRGREGDRGDGTLVLATGGVAAVAYLVVTAGILLWLGPEQRAIAAVRLVGSTVSVGVQLAVVAFAGLALGRSRRPATAADA</sequence>
<dbReference type="Proteomes" id="UP000216308">
    <property type="component" value="Unassembled WGS sequence"/>
</dbReference>
<feature type="transmembrane region" description="Helical" evidence="1">
    <location>
        <begin position="43"/>
        <end position="68"/>
    </location>
</feature>
<feature type="transmembrane region" description="Helical" evidence="1">
    <location>
        <begin position="115"/>
        <end position="136"/>
    </location>
</feature>
<keyword evidence="1" id="KW-0812">Transmembrane</keyword>
<keyword evidence="3" id="KW-1185">Reference proteome</keyword>
<dbReference type="RefSeq" id="WP_094531175.1">
    <property type="nucleotide sequence ID" value="NZ_NHPJ01000064.1"/>
</dbReference>
<feature type="transmembrane region" description="Helical" evidence="1">
    <location>
        <begin position="80"/>
        <end position="103"/>
    </location>
</feature>
<gene>
    <name evidence="2" type="ORF">DJ70_06300</name>
</gene>